<dbReference type="InterPro" id="IPR015915">
    <property type="entry name" value="Kelch-typ_b-propeller"/>
</dbReference>
<dbReference type="Gene3D" id="2.120.10.80">
    <property type="entry name" value="Kelch-type beta propeller"/>
    <property type="match status" value="1"/>
</dbReference>
<dbReference type="EMBL" id="DSGB01000006">
    <property type="protein sequence ID" value="HER96650.1"/>
    <property type="molecule type" value="Genomic_DNA"/>
</dbReference>
<protein>
    <recommendedName>
        <fullName evidence="2">Kelch repeat-containing protein</fullName>
    </recommendedName>
</protein>
<dbReference type="Gene3D" id="2.130.10.80">
    <property type="entry name" value="Galactose oxidase/kelch, beta-propeller"/>
    <property type="match status" value="1"/>
</dbReference>
<proteinExistence type="predicted"/>
<dbReference type="PROSITE" id="PS51257">
    <property type="entry name" value="PROKAR_LIPOPROTEIN"/>
    <property type="match status" value="1"/>
</dbReference>
<dbReference type="SUPFAM" id="SSF117281">
    <property type="entry name" value="Kelch motif"/>
    <property type="match status" value="1"/>
</dbReference>
<dbReference type="InterPro" id="IPR037293">
    <property type="entry name" value="Gal_Oxidase_central_sf"/>
</dbReference>
<evidence type="ECO:0000313" key="1">
    <source>
        <dbReference type="EMBL" id="HER96650.1"/>
    </source>
</evidence>
<accession>A0A7V2F7T0</accession>
<dbReference type="AlphaFoldDB" id="A0A7V2F7T0"/>
<gene>
    <name evidence="1" type="ORF">ENO59_09065</name>
</gene>
<name>A0A7V2F7T0_RHOMR</name>
<reference evidence="1" key="1">
    <citation type="journal article" date="2020" name="mSystems">
        <title>Genome- and Community-Level Interaction Insights into Carbon Utilization and Element Cycling Functions of Hydrothermarchaeota in Hydrothermal Sediment.</title>
        <authorList>
            <person name="Zhou Z."/>
            <person name="Liu Y."/>
            <person name="Xu W."/>
            <person name="Pan J."/>
            <person name="Luo Z.H."/>
            <person name="Li M."/>
        </authorList>
    </citation>
    <scope>NUCLEOTIDE SEQUENCE [LARGE SCALE GENOMIC DNA]</scope>
    <source>
        <strain evidence="1">SpSt-143</strain>
    </source>
</reference>
<evidence type="ECO:0008006" key="2">
    <source>
        <dbReference type="Google" id="ProtNLM"/>
    </source>
</evidence>
<sequence>MATYVKTLRGLAAAILVLMGCERPFVPARVPEIEILAPDFSEVHTDSLLMLEVRATSFRRIAGVTLENQPLHYDSLRAVWKGIVKLHWGLNRLRLTAVDEQGVSATDTIWALRLQATLYPGPPLVGGRGAGTLTRLPDGRLLFVGGASTWNGPASRQLYAWTPGNPAFTRFPGLLAEPRAGHTATLLSDGRLILLGGSLQGRPETADDLRPNAEVFDLHAGRGRIFPIAPTAARAWHTTALRHHADRWFLEVLGGYRRLRRDAAELGVASDLITFEVYPDSLRLLTPGIGYYLAPLAGHIMAPLDPDTTRFLVAGSLSRTEHPEIQTFRLRLDPAGPIDLLSAPPLPEPRQFATAVSIKPGVVMILGGFNGQPTQTYTYPLLYVETANRFFRYRTLPLEARFNASATLLENFRILITGGFGPDGQGLSVTEMVELMPF</sequence>
<organism evidence="1">
    <name type="scientific">Rhodothermus marinus</name>
    <name type="common">Rhodothermus obamensis</name>
    <dbReference type="NCBI Taxonomy" id="29549"/>
    <lineage>
        <taxon>Bacteria</taxon>
        <taxon>Pseudomonadati</taxon>
        <taxon>Rhodothermota</taxon>
        <taxon>Rhodothermia</taxon>
        <taxon>Rhodothermales</taxon>
        <taxon>Rhodothermaceae</taxon>
        <taxon>Rhodothermus</taxon>
    </lineage>
</organism>
<comment type="caution">
    <text evidence="1">The sequence shown here is derived from an EMBL/GenBank/DDBJ whole genome shotgun (WGS) entry which is preliminary data.</text>
</comment>